<dbReference type="Pfam" id="PF01344">
    <property type="entry name" value="Kelch_1"/>
    <property type="match status" value="2"/>
</dbReference>
<dbReference type="Gramene" id="RZC75269">
    <property type="protein sequence ID" value="RZC75269"/>
    <property type="gene ID" value="C5167_050751"/>
</dbReference>
<evidence type="ECO:0000313" key="1">
    <source>
        <dbReference type="EMBL" id="RZC75269.1"/>
    </source>
</evidence>
<protein>
    <recommendedName>
        <fullName evidence="3">F-box domain-containing protein</fullName>
    </recommendedName>
</protein>
<accession>A0A4Y7KTJ0</accession>
<dbReference type="EMBL" id="CM010722">
    <property type="protein sequence ID" value="RZC75269.1"/>
    <property type="molecule type" value="Genomic_DNA"/>
</dbReference>
<reference evidence="1 2" key="1">
    <citation type="journal article" date="2018" name="Science">
        <title>The opium poppy genome and morphinan production.</title>
        <authorList>
            <person name="Guo L."/>
            <person name="Winzer T."/>
            <person name="Yang X."/>
            <person name="Li Y."/>
            <person name="Ning Z."/>
            <person name="He Z."/>
            <person name="Teodor R."/>
            <person name="Lu Y."/>
            <person name="Bowser T.A."/>
            <person name="Graham I.A."/>
            <person name="Ye K."/>
        </authorList>
    </citation>
    <scope>NUCLEOTIDE SEQUENCE [LARGE SCALE GENOMIC DNA]</scope>
    <source>
        <strain evidence="2">cv. HN1</strain>
        <tissue evidence="1">Leaves</tissue>
    </source>
</reference>
<evidence type="ECO:0000313" key="2">
    <source>
        <dbReference type="Proteomes" id="UP000316621"/>
    </source>
</evidence>
<dbReference type="GO" id="GO:2000762">
    <property type="term" value="P:regulation of phenylpropanoid metabolic process"/>
    <property type="evidence" value="ECO:0007669"/>
    <property type="project" value="InterPro"/>
</dbReference>
<evidence type="ECO:0008006" key="3">
    <source>
        <dbReference type="Google" id="ProtNLM"/>
    </source>
</evidence>
<dbReference type="InterPro" id="IPR015915">
    <property type="entry name" value="Kelch-typ_b-propeller"/>
</dbReference>
<dbReference type="SUPFAM" id="SSF117281">
    <property type="entry name" value="Kelch motif"/>
    <property type="match status" value="1"/>
</dbReference>
<name>A0A4Y7KTJ0_PAPSO</name>
<dbReference type="PANTHER" id="PTHR46407:SF3">
    <property type="entry name" value="OS02G0208700 PROTEIN"/>
    <property type="match status" value="1"/>
</dbReference>
<proteinExistence type="predicted"/>
<dbReference type="SMART" id="SM00612">
    <property type="entry name" value="Kelch"/>
    <property type="match status" value="2"/>
</dbReference>
<dbReference type="Gene3D" id="2.120.10.80">
    <property type="entry name" value="Kelch-type beta propeller"/>
    <property type="match status" value="1"/>
</dbReference>
<dbReference type="AlphaFoldDB" id="A0A4Y7KTJ0"/>
<gene>
    <name evidence="1" type="ORF">C5167_050751</name>
</gene>
<dbReference type="GO" id="GO:0080037">
    <property type="term" value="P:negative regulation of cytokinin-activated signaling pathway"/>
    <property type="evidence" value="ECO:0007669"/>
    <property type="project" value="InterPro"/>
</dbReference>
<organism evidence="1 2">
    <name type="scientific">Papaver somniferum</name>
    <name type="common">Opium poppy</name>
    <dbReference type="NCBI Taxonomy" id="3469"/>
    <lineage>
        <taxon>Eukaryota</taxon>
        <taxon>Viridiplantae</taxon>
        <taxon>Streptophyta</taxon>
        <taxon>Embryophyta</taxon>
        <taxon>Tracheophyta</taxon>
        <taxon>Spermatophyta</taxon>
        <taxon>Magnoliopsida</taxon>
        <taxon>Ranunculales</taxon>
        <taxon>Papaveraceae</taxon>
        <taxon>Papaveroideae</taxon>
        <taxon>Papaver</taxon>
    </lineage>
</organism>
<dbReference type="PANTHER" id="PTHR46407">
    <property type="entry name" value="OS02G0208700 PROTEIN"/>
    <property type="match status" value="1"/>
</dbReference>
<keyword evidence="2" id="KW-1185">Reference proteome</keyword>
<dbReference type="InterPro" id="IPR044595">
    <property type="entry name" value="KMD1-4"/>
</dbReference>
<dbReference type="Proteomes" id="UP000316621">
    <property type="component" value="Chromosome 8"/>
</dbReference>
<dbReference type="InterPro" id="IPR006652">
    <property type="entry name" value="Kelch_1"/>
</dbReference>
<dbReference type="OMA" id="WIDAANC"/>
<sequence>MVIKKWIDAANCFDQLSRATTKTPNMRDPLATTTGFVKIEELKFSSLEFEEELIRVGLGKLRRLRFISGFQPFGGLPDEIGRECLIRTSYDQFSTVSSISRKWKQEIQSKEFHHQRKINGFNQSLIVLIQSDPISISTTKPPKTHTAPAHRLSLYEPGKNEWHKLPPIPGYEDGLPLFCKCTGVGRNLVVIGGLDTKTYQVLNSVYIYDLVTCTWRRGADFPGGERSFFACASDQNRMVYIAGGHDDGKNALRSALAYDVLDDMWIPLPDMAKQRDECKGLFHGGKFHVISGYQTDMQGKFDKSTEAFDADTWKWDPVEEQKLETEMCPRTYAFDHQGKLYKCVSAHLERLDGSAWRRLTELPNDVCNGTFVAMWKEKMLVIGSGVQNGPQSCYALGNIKKGVGAERSTKNRHDMNVGGESGIRNIDDVNVDGEMDDVHVDGKQISHMKSSVMRVVSGKFDVFRLFSKIGR</sequence>